<feature type="coiled-coil region" evidence="1">
    <location>
        <begin position="203"/>
        <end position="254"/>
    </location>
</feature>
<dbReference type="PANTHER" id="PTHR18947">
    <property type="entry name" value="HOOK PROTEINS"/>
    <property type="match status" value="1"/>
</dbReference>
<dbReference type="GO" id="GO:0030705">
    <property type="term" value="P:cytoskeleton-dependent intracellular transport"/>
    <property type="evidence" value="ECO:0007669"/>
    <property type="project" value="TreeGrafter"/>
</dbReference>
<dbReference type="GO" id="GO:0008017">
    <property type="term" value="F:microtubule binding"/>
    <property type="evidence" value="ECO:0007669"/>
    <property type="project" value="TreeGrafter"/>
</dbReference>
<organism evidence="3 4">
    <name type="scientific">Acaulospora morrowiae</name>
    <dbReference type="NCBI Taxonomy" id="94023"/>
    <lineage>
        <taxon>Eukaryota</taxon>
        <taxon>Fungi</taxon>
        <taxon>Fungi incertae sedis</taxon>
        <taxon>Mucoromycota</taxon>
        <taxon>Glomeromycotina</taxon>
        <taxon>Glomeromycetes</taxon>
        <taxon>Diversisporales</taxon>
        <taxon>Acaulosporaceae</taxon>
        <taxon>Acaulospora</taxon>
    </lineage>
</organism>
<evidence type="ECO:0000313" key="3">
    <source>
        <dbReference type="EMBL" id="CAG8531340.1"/>
    </source>
</evidence>
<dbReference type="Proteomes" id="UP000789342">
    <property type="component" value="Unassembled WGS sequence"/>
</dbReference>
<feature type="coiled-coil region" evidence="1">
    <location>
        <begin position="621"/>
        <end position="760"/>
    </location>
</feature>
<dbReference type="GO" id="GO:0005815">
    <property type="term" value="C:microtubule organizing center"/>
    <property type="evidence" value="ECO:0007669"/>
    <property type="project" value="TreeGrafter"/>
</dbReference>
<feature type="compositionally biased region" description="Basic and acidic residues" evidence="2">
    <location>
        <begin position="1007"/>
        <end position="1016"/>
    </location>
</feature>
<keyword evidence="4" id="KW-1185">Reference proteome</keyword>
<feature type="coiled-coil region" evidence="1">
    <location>
        <begin position="786"/>
        <end position="914"/>
    </location>
</feature>
<keyword evidence="1" id="KW-0175">Coiled coil</keyword>
<feature type="region of interest" description="Disordered" evidence="2">
    <location>
        <begin position="1007"/>
        <end position="1076"/>
    </location>
</feature>
<proteinExistence type="predicted"/>
<name>A0A9N9FF16_9GLOM</name>
<dbReference type="Gene3D" id="1.10.287.1490">
    <property type="match status" value="1"/>
</dbReference>
<comment type="caution">
    <text evidence="3">The sequence shown here is derived from an EMBL/GenBank/DDBJ whole genome shotgun (WGS) entry which is preliminary data.</text>
</comment>
<dbReference type="EMBL" id="CAJVPV010002617">
    <property type="protein sequence ID" value="CAG8531340.1"/>
    <property type="molecule type" value="Genomic_DNA"/>
</dbReference>
<feature type="coiled-coil region" evidence="1">
    <location>
        <begin position="432"/>
        <end position="494"/>
    </location>
</feature>
<feature type="region of interest" description="Disordered" evidence="2">
    <location>
        <begin position="1253"/>
        <end position="1277"/>
    </location>
</feature>
<feature type="compositionally biased region" description="Low complexity" evidence="2">
    <location>
        <begin position="351"/>
        <end position="362"/>
    </location>
</feature>
<feature type="compositionally biased region" description="Polar residues" evidence="2">
    <location>
        <begin position="1052"/>
        <end position="1075"/>
    </location>
</feature>
<reference evidence="3" key="1">
    <citation type="submission" date="2021-06" db="EMBL/GenBank/DDBJ databases">
        <authorList>
            <person name="Kallberg Y."/>
            <person name="Tangrot J."/>
            <person name="Rosling A."/>
        </authorList>
    </citation>
    <scope>NUCLEOTIDE SEQUENCE</scope>
    <source>
        <strain evidence="3">CL551</strain>
    </source>
</reference>
<protein>
    <submittedName>
        <fullName evidence="3">10389_t:CDS:1</fullName>
    </submittedName>
</protein>
<gene>
    <name evidence="3" type="ORF">AMORRO_LOCUS4686</name>
</gene>
<evidence type="ECO:0000256" key="1">
    <source>
        <dbReference type="SAM" id="Coils"/>
    </source>
</evidence>
<dbReference type="OrthoDB" id="2427280at2759"/>
<feature type="coiled-coil region" evidence="1">
    <location>
        <begin position="954"/>
        <end position="1004"/>
    </location>
</feature>
<feature type="region of interest" description="Disordered" evidence="2">
    <location>
        <begin position="382"/>
        <end position="401"/>
    </location>
</feature>
<feature type="region of interest" description="Disordered" evidence="2">
    <location>
        <begin position="348"/>
        <end position="376"/>
    </location>
</feature>
<feature type="compositionally biased region" description="Polar residues" evidence="2">
    <location>
        <begin position="1022"/>
        <end position="1039"/>
    </location>
</feature>
<dbReference type="GO" id="GO:0005737">
    <property type="term" value="C:cytoplasm"/>
    <property type="evidence" value="ECO:0007669"/>
    <property type="project" value="TreeGrafter"/>
</dbReference>
<dbReference type="GO" id="GO:0051959">
    <property type="term" value="F:dynein light intermediate chain binding"/>
    <property type="evidence" value="ECO:0007669"/>
    <property type="project" value="TreeGrafter"/>
</dbReference>
<evidence type="ECO:0000256" key="2">
    <source>
        <dbReference type="SAM" id="MobiDB-lite"/>
    </source>
</evidence>
<sequence>MTRSRNNSRKGDFGSHQIYKLPKLPDRSLTTSNYGAAPIMQRGNHNNIHQRCGDFIIDIEPYSHRPSTSSGGVVSSGSVGGTVTMTTAHSTVASISEGQSVSMETTKKLRDLESHVHYQSEQIKSLFWERDDLKYRNHNLEAQVKMMLEKSNNYDKLLKECEGLKAQNGSLLNGVQQLKAAVAQSNKERDDVRGSHQLMEFYLNQLQEKLNGHEKLVLELNAAKNQLKDMDVENKSLREEAVRLRKQNDNLAAGMGRFQDEINFFIKQRDDLSAENSNLISKSDLMLSEADKLHLKNSELSSELDAQHKECERLREQIGELTSQNSTLASETDRLQNELDKYLNNMMRQQSDSTTSESTISEFANSEFSDEDEDCRSISTVTSTEMQHPASPQDQTDVKLQSADDFSARKTANDESNDVTYVSRDIDSDGALKKLHNQFDELTLQRDELINENGLLKSQVENLQNECNVIREQRDQTTAKNDSLTKQLEQSQSECMKISQHRDELSSQKDAIMSDHDSLITQLEQSQSECMKIRQHRDELSSQKDAIMSDHDSLITQLEQSQSECIKIRQHRDELSSQKDAIMSDHDSLITQLEHLQSECNLIGEHRDEVIGNLKAASDLNNSLTAQIDTVRKDHDELSRKMISTTSQMDQLQVKLATSVQQQENLSKEKDSLTSQLEQLRKDYDLVCQQREELSTKTHMLSSQLTQLQEELNVLNRKQFELSSQHEQSNSRCDEILKKNVALMSQLEQLQVNYDRVAKERDDFAGQVSTLSSQVTQLQGELNQNRDESINNNNTLTSQIEKLQAELDQIALNRDEVSIKNSELISQLGHVQDELNNVINQQREEVKSLTGDLTKEISRLSEHCRMLNEQNDGLQRQNHNIAAELEQLKTPSNNAQAQQREETLEVNKDILESQEGIISIQPNDESYAIIQQSDETANGNLRLREHQDSIMCERDELKNHMAIIISQNEQLRMENNNLRHQQEIGQIQEELEDFKIQRAELRNDQGRKVYEVDAPRRMNIKPQATQQYPPNQSQNSVDSQEPLDKVSRIPVYQSSNRNSIAESASPDSNTTSPMRPSTYIYAQPQQAAELNVSRSIHPEEITNSMNANQQASPPPSQPVYSPKYVSQRVRPQQLIATQPFSAPMILPEGSSSYMNESQQAYPAAAPTSYNLTPGRSQYYEDQNVPSPNVNLSHRSSIYRRYSSIGQESFNDIPSNLQTSNAYTLGPANSRYSSVSVANIDSVNRSTSVYNVSKPLPSIPSIPAQEQKPLKSSSESITSRKSIRLSGKLASLRNSKMLRSQKEIPTCQYCKQKPCKKNFTGYSRFCSPECKSMAKKDITDNASIISSHYGDPRKSYSSSIYNESVDSLAEHF</sequence>
<feature type="compositionally biased region" description="Polar residues" evidence="2">
    <location>
        <begin position="382"/>
        <end position="399"/>
    </location>
</feature>
<dbReference type="PANTHER" id="PTHR18947:SF28">
    <property type="entry name" value="GIRDIN, ISOFORM A"/>
    <property type="match status" value="1"/>
</dbReference>
<evidence type="ECO:0000313" key="4">
    <source>
        <dbReference type="Proteomes" id="UP000789342"/>
    </source>
</evidence>
<feature type="coiled-coil region" evidence="1">
    <location>
        <begin position="130"/>
        <end position="167"/>
    </location>
</feature>
<accession>A0A9N9FF16</accession>
<dbReference type="GO" id="GO:0031122">
    <property type="term" value="P:cytoplasmic microtubule organization"/>
    <property type="evidence" value="ECO:0007669"/>
    <property type="project" value="TreeGrafter"/>
</dbReference>